<keyword evidence="1 6" id="KW-0963">Cytoplasm</keyword>
<dbReference type="EC" id="2.1.1.-" evidence="6"/>
<dbReference type="PANTHER" id="PTHR31760">
    <property type="entry name" value="S-ADENOSYL-L-METHIONINE-DEPENDENT METHYLTRANSFERASES SUPERFAMILY PROTEIN"/>
    <property type="match status" value="1"/>
</dbReference>
<feature type="region of interest" description="Disordered" evidence="7">
    <location>
        <begin position="1"/>
        <end position="40"/>
    </location>
</feature>
<comment type="subcellular location">
    <subcellularLocation>
        <location evidence="6">Cytoplasm</location>
    </subcellularLocation>
</comment>
<feature type="compositionally biased region" description="Basic residues" evidence="7">
    <location>
        <begin position="249"/>
        <end position="265"/>
    </location>
</feature>
<evidence type="ECO:0000313" key="8">
    <source>
        <dbReference type="EMBL" id="PSL01394.1"/>
    </source>
</evidence>
<protein>
    <recommendedName>
        <fullName evidence="6">Ribosomal RNA small subunit methyltransferase G</fullName>
        <ecNumber evidence="6">2.1.1.-</ecNumber>
    </recommendedName>
    <alternativeName>
        <fullName evidence="6">16S rRNA 7-methylguanosine methyltransferase</fullName>
        <shortName evidence="6">16S rRNA m7G methyltransferase</shortName>
    </alternativeName>
</protein>
<dbReference type="HAMAP" id="MF_00074">
    <property type="entry name" value="16SrRNA_methyltr_G"/>
    <property type="match status" value="1"/>
</dbReference>
<keyword evidence="5 6" id="KW-0949">S-adenosyl-L-methionine</keyword>
<keyword evidence="2 6" id="KW-0698">rRNA processing</keyword>
<dbReference type="Proteomes" id="UP000243528">
    <property type="component" value="Unassembled WGS sequence"/>
</dbReference>
<keyword evidence="4 6" id="KW-0808">Transferase</keyword>
<dbReference type="GO" id="GO:0005829">
    <property type="term" value="C:cytosol"/>
    <property type="evidence" value="ECO:0007669"/>
    <property type="project" value="TreeGrafter"/>
</dbReference>
<dbReference type="AlphaFoldDB" id="A0A2P8DW25"/>
<evidence type="ECO:0000256" key="2">
    <source>
        <dbReference type="ARBA" id="ARBA00022552"/>
    </source>
</evidence>
<proteinExistence type="inferred from homology"/>
<feature type="binding site" evidence="6">
    <location>
        <position position="106"/>
    </location>
    <ligand>
        <name>S-adenosyl-L-methionine</name>
        <dbReference type="ChEBI" id="CHEBI:59789"/>
    </ligand>
</feature>
<dbReference type="Gene3D" id="3.40.50.150">
    <property type="entry name" value="Vaccinia Virus protein VP39"/>
    <property type="match status" value="1"/>
</dbReference>
<feature type="binding site" evidence="6">
    <location>
        <position position="168"/>
    </location>
    <ligand>
        <name>S-adenosyl-L-methionine</name>
        <dbReference type="ChEBI" id="CHEBI:59789"/>
    </ligand>
</feature>
<evidence type="ECO:0000256" key="1">
    <source>
        <dbReference type="ARBA" id="ARBA00022490"/>
    </source>
</evidence>
<dbReference type="PANTHER" id="PTHR31760:SF0">
    <property type="entry name" value="S-ADENOSYL-L-METHIONINE-DEPENDENT METHYLTRANSFERASES SUPERFAMILY PROTEIN"/>
    <property type="match status" value="1"/>
</dbReference>
<dbReference type="InterPro" id="IPR029063">
    <property type="entry name" value="SAM-dependent_MTases_sf"/>
</dbReference>
<sequence length="265" mass="28235">MPTPGRGDGRSTPPGPASTASADDDVGSAITSPPEPPEQARELFGESLPTARAYVEWLAGAGIERGLLGPREIPRLWDRHVLNSVAISVLVEPGATVADVGSGAGLPGVPLAVLRPDLHVTLVEPLLRRSEFLAEVVTDLGIRDRVSVLRTRAEEVRPDGGFDVVTARAVAPMDKLARWTLPLLRPGGRLLALKGRSVAEELGESAASLAKMGAESWTVEEVGSDAGEPAARVAVVTLGRTQQAQRTPPTKRTRDRRGRQRRKNR</sequence>
<evidence type="ECO:0000313" key="9">
    <source>
        <dbReference type="Proteomes" id="UP000243528"/>
    </source>
</evidence>
<gene>
    <name evidence="6" type="primary">rsmG</name>
    <name evidence="8" type="ORF">CLV30_114124</name>
</gene>
<comment type="function">
    <text evidence="6">Specifically methylates the N7 position of a guanine in 16S rRNA.</text>
</comment>
<name>A0A2P8DW25_9ACTN</name>
<feature type="binding site" evidence="6">
    <location>
        <position position="101"/>
    </location>
    <ligand>
        <name>S-adenosyl-L-methionine</name>
        <dbReference type="ChEBI" id="CHEBI:59789"/>
    </ligand>
</feature>
<dbReference type="SUPFAM" id="SSF53335">
    <property type="entry name" value="S-adenosyl-L-methionine-dependent methyltransferases"/>
    <property type="match status" value="1"/>
</dbReference>
<keyword evidence="9" id="KW-1185">Reference proteome</keyword>
<dbReference type="Pfam" id="PF02527">
    <property type="entry name" value="GidB"/>
    <property type="match status" value="1"/>
</dbReference>
<dbReference type="EMBL" id="PYGE01000014">
    <property type="protein sequence ID" value="PSL01394.1"/>
    <property type="molecule type" value="Genomic_DNA"/>
</dbReference>
<comment type="caution">
    <text evidence="6">Lacks conserved residue(s) required for the propagation of feature annotation.</text>
</comment>
<evidence type="ECO:0000256" key="5">
    <source>
        <dbReference type="ARBA" id="ARBA00022691"/>
    </source>
</evidence>
<feature type="binding site" evidence="6">
    <location>
        <begin position="153"/>
        <end position="154"/>
    </location>
    <ligand>
        <name>S-adenosyl-L-methionine</name>
        <dbReference type="ChEBI" id="CHEBI:59789"/>
    </ligand>
</feature>
<accession>A0A2P8DW25</accession>
<comment type="caution">
    <text evidence="8">The sequence shown here is derived from an EMBL/GenBank/DDBJ whole genome shotgun (WGS) entry which is preliminary data.</text>
</comment>
<evidence type="ECO:0000256" key="4">
    <source>
        <dbReference type="ARBA" id="ARBA00022679"/>
    </source>
</evidence>
<evidence type="ECO:0000256" key="3">
    <source>
        <dbReference type="ARBA" id="ARBA00022603"/>
    </source>
</evidence>
<feature type="region of interest" description="Disordered" evidence="7">
    <location>
        <begin position="237"/>
        <end position="265"/>
    </location>
</feature>
<dbReference type="InterPro" id="IPR003682">
    <property type="entry name" value="rRNA_ssu_MeTfrase_G"/>
</dbReference>
<dbReference type="NCBIfam" id="TIGR00138">
    <property type="entry name" value="rsmG_gidB"/>
    <property type="match status" value="1"/>
</dbReference>
<organism evidence="8 9">
    <name type="scientific">Haloactinopolyspora alba</name>
    <dbReference type="NCBI Taxonomy" id="648780"/>
    <lineage>
        <taxon>Bacteria</taxon>
        <taxon>Bacillati</taxon>
        <taxon>Actinomycetota</taxon>
        <taxon>Actinomycetes</taxon>
        <taxon>Jiangellales</taxon>
        <taxon>Jiangellaceae</taxon>
        <taxon>Haloactinopolyspora</taxon>
    </lineage>
</organism>
<dbReference type="CDD" id="cd02440">
    <property type="entry name" value="AdoMet_MTases"/>
    <property type="match status" value="1"/>
</dbReference>
<keyword evidence="3 6" id="KW-0489">Methyltransferase</keyword>
<evidence type="ECO:0000256" key="7">
    <source>
        <dbReference type="SAM" id="MobiDB-lite"/>
    </source>
</evidence>
<reference evidence="8 9" key="1">
    <citation type="submission" date="2018-03" db="EMBL/GenBank/DDBJ databases">
        <title>Genomic Encyclopedia of Archaeal and Bacterial Type Strains, Phase II (KMG-II): from individual species to whole genera.</title>
        <authorList>
            <person name="Goeker M."/>
        </authorList>
    </citation>
    <scope>NUCLEOTIDE SEQUENCE [LARGE SCALE GENOMIC DNA]</scope>
    <source>
        <strain evidence="8 9">DSM 45211</strain>
    </source>
</reference>
<comment type="similarity">
    <text evidence="6">Belongs to the methyltransferase superfamily. RNA methyltransferase RsmG family.</text>
</comment>
<dbReference type="GO" id="GO:0070043">
    <property type="term" value="F:rRNA (guanine-N7-)-methyltransferase activity"/>
    <property type="evidence" value="ECO:0007669"/>
    <property type="project" value="UniProtKB-UniRule"/>
</dbReference>
<evidence type="ECO:0000256" key="6">
    <source>
        <dbReference type="HAMAP-Rule" id="MF_00074"/>
    </source>
</evidence>